<accession>A0ABY2SP64</accession>
<evidence type="ECO:0000313" key="10">
    <source>
        <dbReference type="Proteomes" id="UP000305202"/>
    </source>
</evidence>
<organism evidence="9 10">
    <name type="scientific">Martelella alba</name>
    <dbReference type="NCBI Taxonomy" id="2590451"/>
    <lineage>
        <taxon>Bacteria</taxon>
        <taxon>Pseudomonadati</taxon>
        <taxon>Pseudomonadota</taxon>
        <taxon>Alphaproteobacteria</taxon>
        <taxon>Hyphomicrobiales</taxon>
        <taxon>Aurantimonadaceae</taxon>
        <taxon>Martelella</taxon>
    </lineage>
</organism>
<dbReference type="SUPFAM" id="SSF51556">
    <property type="entry name" value="Metallo-dependent hydrolases"/>
    <property type="match status" value="1"/>
</dbReference>
<comment type="caution">
    <text evidence="7">Lacks conserved residue(s) required for the propagation of feature annotation.</text>
</comment>
<dbReference type="InterPro" id="IPR005848">
    <property type="entry name" value="Urease_asu"/>
</dbReference>
<dbReference type="InterPro" id="IPR017951">
    <property type="entry name" value="Urease_asu_c"/>
</dbReference>
<evidence type="ECO:0000256" key="3">
    <source>
        <dbReference type="ARBA" id="ARBA00012934"/>
    </source>
</evidence>
<feature type="active site" description="Proton donor" evidence="7">
    <location>
        <position position="423"/>
    </location>
</feature>
<dbReference type="Gene3D" id="3.20.20.140">
    <property type="entry name" value="Metal-dependent hydrolases"/>
    <property type="match status" value="1"/>
</dbReference>
<dbReference type="EMBL" id="SZPQ01000003">
    <property type="protein sequence ID" value="TKI07782.1"/>
    <property type="molecule type" value="Genomic_DNA"/>
</dbReference>
<dbReference type="PROSITE" id="PS51368">
    <property type="entry name" value="UREASE_3"/>
    <property type="match status" value="1"/>
</dbReference>
<dbReference type="GO" id="GO:0009039">
    <property type="term" value="F:urease activity"/>
    <property type="evidence" value="ECO:0007669"/>
    <property type="project" value="UniProtKB-EC"/>
</dbReference>
<evidence type="ECO:0000256" key="1">
    <source>
        <dbReference type="ARBA" id="ARBA00001948"/>
    </source>
</evidence>
<evidence type="ECO:0000256" key="7">
    <source>
        <dbReference type="PROSITE-ProRule" id="PRU00700"/>
    </source>
</evidence>
<dbReference type="Pfam" id="PF00449">
    <property type="entry name" value="Urease_alpha"/>
    <property type="match status" value="1"/>
</dbReference>
<dbReference type="InterPro" id="IPR011059">
    <property type="entry name" value="Metal-dep_hydrolase_composite"/>
</dbReference>
<dbReference type="PANTHER" id="PTHR43440">
    <property type="entry name" value="UREASE"/>
    <property type="match status" value="1"/>
</dbReference>
<dbReference type="Pfam" id="PF00699">
    <property type="entry name" value="Urease_beta"/>
    <property type="match status" value="1"/>
</dbReference>
<reference evidence="9 10" key="1">
    <citation type="submission" date="2019-04" db="EMBL/GenBank/DDBJ databases">
        <authorList>
            <person name="Li M."/>
            <person name="Gao C."/>
        </authorList>
    </citation>
    <scope>NUCLEOTIDE SEQUENCE [LARGE SCALE GENOMIC DNA]</scope>
    <source>
        <strain evidence="9 10">BGMRC 2031</strain>
    </source>
</reference>
<evidence type="ECO:0000256" key="5">
    <source>
        <dbReference type="ARBA" id="ARBA00022723"/>
    </source>
</evidence>
<dbReference type="InterPro" id="IPR006680">
    <property type="entry name" value="Amidohydro-rel"/>
</dbReference>
<dbReference type="InterPro" id="IPR050112">
    <property type="entry name" value="Urease_alpha_subunit"/>
</dbReference>
<dbReference type="SUPFAM" id="SSF51338">
    <property type="entry name" value="Composite domain of metallo-dependent hydrolases"/>
    <property type="match status" value="1"/>
</dbReference>
<dbReference type="InterPro" id="IPR036461">
    <property type="entry name" value="Urease_betasu_sf"/>
</dbReference>
<protein>
    <recommendedName>
        <fullName evidence="3">urease</fullName>
        <ecNumber evidence="3">3.5.1.5</ecNumber>
    </recommendedName>
</protein>
<evidence type="ECO:0000256" key="2">
    <source>
        <dbReference type="ARBA" id="ARBA00004897"/>
    </source>
</evidence>
<keyword evidence="10" id="KW-1185">Reference proteome</keyword>
<keyword evidence="5" id="KW-0479">Metal-binding</keyword>
<dbReference type="Gene3D" id="2.10.150.10">
    <property type="entry name" value="Urease, beta subunit"/>
    <property type="match status" value="1"/>
</dbReference>
<evidence type="ECO:0000256" key="4">
    <source>
        <dbReference type="ARBA" id="ARBA00022596"/>
    </source>
</evidence>
<dbReference type="EC" id="3.5.1.5" evidence="3"/>
<comment type="subcellular location">
    <subcellularLocation>
        <location evidence="7">Cytoplasm</location>
    </subcellularLocation>
</comment>
<keyword evidence="6 7" id="KW-0378">Hydrolase</keyword>
<dbReference type="PRINTS" id="PR01752">
    <property type="entry name" value="UREASE"/>
</dbReference>
<comment type="cofactor">
    <cofactor evidence="1">
        <name>Ni cation</name>
        <dbReference type="ChEBI" id="CHEBI:25516"/>
    </cofactor>
</comment>
<dbReference type="Gene3D" id="2.30.40.10">
    <property type="entry name" value="Urease, subunit C, domain 1"/>
    <property type="match status" value="1"/>
</dbReference>
<comment type="pathway">
    <text evidence="2">Nitrogen metabolism; urea degradation; CO(2) and NH(3) from urea (urease route): step 1/1.</text>
</comment>
<dbReference type="InterPro" id="IPR002019">
    <property type="entry name" value="Urease_beta-like"/>
</dbReference>
<dbReference type="PANTHER" id="PTHR43440:SF1">
    <property type="entry name" value="UREASE"/>
    <property type="match status" value="1"/>
</dbReference>
<dbReference type="Pfam" id="PF01979">
    <property type="entry name" value="Amidohydro_1"/>
    <property type="match status" value="1"/>
</dbReference>
<evidence type="ECO:0000259" key="8">
    <source>
        <dbReference type="PROSITE" id="PS51368"/>
    </source>
</evidence>
<sequence length="650" mass="70993">MANRIPSEITYGEGDLTLNAGRPVFQLEIEHRGNRPIFLSSHVNLADINDDLQVNVSRESLRGYRLNIPANTVVKFNPGQRITLPIVPYGGASRPVEGPRLPAGGTVQITRKDHALLHGPTHGDGIRLGDTNLWAVIERDFTLYGEEVMSGLGRNLRSDMAMSSMGRNEVADVVITNAVILDHWGIVKADIGIKDGNIQNIGKAGNPAIQPGVNIPVGPTTQIVSGEGLIATPGAVDINFDFHNNYNVINAFFSGVTTLVGGGNGTLSGPQQMREMQSLLAQLPVNLGFTLRGNAGHLNNDFAEVLRDQMISGPLALDMSEQFGVNKASLEAYISFHEQENIPLFISSDTLNETLYNEEFVQLSNLFSSASPPVILRNVAGGHRPDGIAALNSQKFITGSFISEMPFTDNSYQDSKNINREGHALIGNEFTLPSVLRAQALLHDRGAIALVMSGKEGFRSDQMVMRCWQTAAMAKALLGQLPGDNTNDNMRIKRYLAKYTINPAIALGLRQHIGSIEEGKIADIVLWQPALFGIIPERILKSGTVITPPNFSISWAMSRQFDYHIRQAVKKSVLFTTGQGEAFWQSLSVDRRVAIANFANVTKHSMVNHAITQDDNVEVNAQTAEVQINGEHLTYGNVSELPLSTYHFLF</sequence>
<dbReference type="SUPFAM" id="SSF51278">
    <property type="entry name" value="Urease, beta-subunit"/>
    <property type="match status" value="1"/>
</dbReference>
<feature type="domain" description="Urease" evidence="8">
    <location>
        <begin position="234"/>
        <end position="650"/>
    </location>
</feature>
<gene>
    <name evidence="9" type="ORF">FCN80_04890</name>
</gene>
<dbReference type="NCBIfam" id="NF009686">
    <property type="entry name" value="PRK13207.1"/>
    <property type="match status" value="1"/>
</dbReference>
<proteinExistence type="predicted"/>
<dbReference type="RefSeq" id="WP_136988778.1">
    <property type="nucleotide sequence ID" value="NZ_SZPQ01000003.1"/>
</dbReference>
<keyword evidence="4" id="KW-0533">Nickel</keyword>
<dbReference type="InterPro" id="IPR032466">
    <property type="entry name" value="Metal_Hydrolase"/>
</dbReference>
<comment type="caution">
    <text evidence="9">The sequence shown here is derived from an EMBL/GenBank/DDBJ whole genome shotgun (WGS) entry which is preliminary data.</text>
</comment>
<dbReference type="InterPro" id="IPR011612">
    <property type="entry name" value="Urease_alpha_N_dom"/>
</dbReference>
<keyword evidence="7" id="KW-0963">Cytoplasm</keyword>
<evidence type="ECO:0000256" key="6">
    <source>
        <dbReference type="ARBA" id="ARBA00022801"/>
    </source>
</evidence>
<name>A0ABY2SP64_9HYPH</name>
<evidence type="ECO:0000313" key="9">
    <source>
        <dbReference type="EMBL" id="TKI07782.1"/>
    </source>
</evidence>
<dbReference type="Proteomes" id="UP000305202">
    <property type="component" value="Unassembled WGS sequence"/>
</dbReference>